<dbReference type="Gene3D" id="3.10.620.30">
    <property type="match status" value="1"/>
</dbReference>
<dbReference type="SUPFAM" id="SSF54001">
    <property type="entry name" value="Cysteine proteinases"/>
    <property type="match status" value="1"/>
</dbReference>
<protein>
    <recommendedName>
        <fullName evidence="5">DUF3857 domain-containing protein</fullName>
    </recommendedName>
</protein>
<evidence type="ECO:0008006" key="5">
    <source>
        <dbReference type="Google" id="ProtNLM"/>
    </source>
</evidence>
<dbReference type="Pfam" id="PF12969">
    <property type="entry name" value="DUF3857"/>
    <property type="match status" value="1"/>
</dbReference>
<dbReference type="Proteomes" id="UP000014174">
    <property type="component" value="Unassembled WGS sequence"/>
</dbReference>
<dbReference type="InterPro" id="IPR038765">
    <property type="entry name" value="Papain-like_cys_pep_sf"/>
</dbReference>
<dbReference type="RefSeq" id="WP_016195618.1">
    <property type="nucleotide sequence ID" value="NZ_AQPN01000085.1"/>
</dbReference>
<evidence type="ECO:0000259" key="2">
    <source>
        <dbReference type="Pfam" id="PF12970"/>
    </source>
</evidence>
<sequence>MRLIGGILFFLLVSFDTIAQQNYAVSAIPPELMVRASAVIRNDEMSIEVKDLNDVVIRVKEAVTVLNKNGDSEARMVVWYDKTRQIKYIKAVVYDEFGLLKGKIAEKEFKDESAVSNSSLFDDTRVKRFSPAITTYPYTLEYEYEIRSKQSLSLPDWQPNTTTGVSLENAKLTLMCKPDFAIRFKEENYAGKVNVTDTEGLKTYTWEVHHLKALRDEPYSPSADTYLPAVRIAPVKFAYQSVNGSFTNWSEYGLWMNEKILLNRDIIPAETATYIKELVKDIEDPRLKAKKIYEFVQGKTRYVSVQVGIGGFQPITAAEVDRLGYGDCKGLVNYTKGLLKVVGINSYYTIVEAGPEKKSAIVDFASINQFNHIILCIPFAKDTTWVDCTSKTIPFGYLGDFTDDRIALACTETGGKLIRTPAYTSEASRQIRKASFKLDEKGNLNGEMTTTFDGLQYDNREQLIDEPFTEQVKKLQQIYTLNNLEIQSFKLEQDKGRVPVTTERMKFYAGDYASLNGQQYFITLNALNRGRSIKEVHNRVNILDISRGYTDIDEITYTIPDNYKIDGRPENFKIEQPFGQYAIDIQEKGNTLVYTRKLHLKEGIYPPEKYEDLVSFYQQVAELDESRISMIKRIVN</sequence>
<evidence type="ECO:0000313" key="3">
    <source>
        <dbReference type="EMBL" id="EOR94398.1"/>
    </source>
</evidence>
<feature type="domain" description="DUF3858" evidence="2">
    <location>
        <begin position="554"/>
        <end position="617"/>
    </location>
</feature>
<accession>R9GRS1</accession>
<dbReference type="Gene3D" id="2.60.40.3140">
    <property type="match status" value="1"/>
</dbReference>
<dbReference type="InterPro" id="IPR024618">
    <property type="entry name" value="DUF3857"/>
</dbReference>
<dbReference type="InterPro" id="IPR024544">
    <property type="entry name" value="DUF3858"/>
</dbReference>
<dbReference type="AlphaFoldDB" id="R9GRS1"/>
<dbReference type="PATRIC" id="fig|1150600.3.peg.2361"/>
<organism evidence="3 4">
    <name type="scientific">Arcticibacter svalbardensis MN12-7</name>
    <dbReference type="NCBI Taxonomy" id="1150600"/>
    <lineage>
        <taxon>Bacteria</taxon>
        <taxon>Pseudomonadati</taxon>
        <taxon>Bacteroidota</taxon>
        <taxon>Sphingobacteriia</taxon>
        <taxon>Sphingobacteriales</taxon>
        <taxon>Sphingobacteriaceae</taxon>
        <taxon>Arcticibacter</taxon>
    </lineage>
</organism>
<keyword evidence="4" id="KW-1185">Reference proteome</keyword>
<feature type="domain" description="DUF3857" evidence="1">
    <location>
        <begin position="55"/>
        <end position="214"/>
    </location>
</feature>
<dbReference type="Pfam" id="PF12970">
    <property type="entry name" value="DUF3858"/>
    <property type="match status" value="1"/>
</dbReference>
<dbReference type="OrthoDB" id="8595007at2"/>
<gene>
    <name evidence="3" type="ORF">ADIARSV_2387</name>
</gene>
<evidence type="ECO:0000313" key="4">
    <source>
        <dbReference type="Proteomes" id="UP000014174"/>
    </source>
</evidence>
<reference evidence="3 4" key="1">
    <citation type="journal article" date="2013" name="Genome Announc.">
        <title>Draft Genome Sequence of Arcticibacter svalbardensis Strain MN12-7T, a Member of the Family Sphingobacteriaceae Isolated from an Arctic Soil Sample.</title>
        <authorList>
            <person name="Shivaji S."/>
            <person name="Ara S."/>
            <person name="Prasad S."/>
            <person name="Manasa B.P."/>
            <person name="Begum Z."/>
            <person name="Singh A."/>
            <person name="Kumar Pinnaka A."/>
        </authorList>
    </citation>
    <scope>NUCLEOTIDE SEQUENCE [LARGE SCALE GENOMIC DNA]</scope>
    <source>
        <strain evidence="3 4">MN12-7</strain>
    </source>
</reference>
<comment type="caution">
    <text evidence="3">The sequence shown here is derived from an EMBL/GenBank/DDBJ whole genome shotgun (WGS) entry which is preliminary data.</text>
</comment>
<proteinExistence type="predicted"/>
<dbReference type="eggNOG" id="COG1305">
    <property type="taxonomic scope" value="Bacteria"/>
</dbReference>
<evidence type="ECO:0000259" key="1">
    <source>
        <dbReference type="Pfam" id="PF12969"/>
    </source>
</evidence>
<name>R9GRS1_9SPHI</name>
<dbReference type="STRING" id="1150600.ADIARSV_2387"/>
<dbReference type="EMBL" id="AQPN01000085">
    <property type="protein sequence ID" value="EOR94398.1"/>
    <property type="molecule type" value="Genomic_DNA"/>
</dbReference>
<dbReference type="Gene3D" id="2.60.120.1130">
    <property type="match status" value="1"/>
</dbReference>